<evidence type="ECO:0000256" key="4">
    <source>
        <dbReference type="ARBA" id="ARBA00022598"/>
    </source>
</evidence>
<comment type="similarity">
    <text evidence="2 10">Belongs to the class-I aminoacyl-tRNA synthetase family.</text>
</comment>
<keyword evidence="3 10" id="KW-0963">Cytoplasm</keyword>
<dbReference type="GO" id="GO:0004824">
    <property type="term" value="F:lysine-tRNA ligase activity"/>
    <property type="evidence" value="ECO:0007669"/>
    <property type="project" value="UniProtKB-UniRule"/>
</dbReference>
<dbReference type="GO" id="GO:0005524">
    <property type="term" value="F:ATP binding"/>
    <property type="evidence" value="ECO:0007669"/>
    <property type="project" value="UniProtKB-UniRule"/>
</dbReference>
<dbReference type="Gene3D" id="3.40.50.620">
    <property type="entry name" value="HUPs"/>
    <property type="match status" value="2"/>
</dbReference>
<evidence type="ECO:0000313" key="12">
    <source>
        <dbReference type="Proteomes" id="UP000199013"/>
    </source>
</evidence>
<dbReference type="SUPFAM" id="SSF48163">
    <property type="entry name" value="An anticodon-binding domain of class I aminoacyl-tRNA synthetases"/>
    <property type="match status" value="1"/>
</dbReference>
<keyword evidence="4 10" id="KW-0436">Ligase</keyword>
<dbReference type="InterPro" id="IPR008925">
    <property type="entry name" value="aa_tRNA-synth_I_cd-bd_sf"/>
</dbReference>
<evidence type="ECO:0000256" key="10">
    <source>
        <dbReference type="HAMAP-Rule" id="MF_00177"/>
    </source>
</evidence>
<evidence type="ECO:0000256" key="7">
    <source>
        <dbReference type="ARBA" id="ARBA00022917"/>
    </source>
</evidence>
<keyword evidence="12" id="KW-1185">Reference proteome</keyword>
<dbReference type="Gene3D" id="6.10.20.10">
    <property type="entry name" value="Lysine tRNA ligase, stem contact fold domain"/>
    <property type="match status" value="1"/>
</dbReference>
<sequence>MLWSDRLAQEVAGPQVVNDSKTPSGPVHVGALRGALIHDAVYRSLLQRDVPVRYLFGVDDYDPLDELPAIGGEQFRQYLGVPLCNVPPPPGSDADSLAEHYIRDFFDVFRELQINATTYRMRDIYRNGSFDVEIDVILRNADKVRRIDREVANTRRPDDWFPFQIICERCGRVGTTRVHAYDGETVSYRCEPALVKWAQGCGNSGRVSPFGGNGKLSWKLEWVAKWHHFPVTIEGAGKDHNAPGGSRNVATRCLQEIFGDVPPLNIPYEFFLVGGAKMSSSRGVGVSARGMANLLPPELLRFLMVRTQPNKTVDFHPDAERITRLYSDFDRVRARTTAGEIDGALYRLSALDGDPDYYAPPFDLVASLVQLPHISVEQQVERLKGRPLDPRELEHLTRRVESARYWLEHFAAPEEHLELKTALPPEAGLLRPTQIAFLHLVGQSLQSSPWEPDIIQATLFDAARMTPLKQRDAFEAVYTVFFGRASGPRAGNLLAFLDKEFVIGRLAELSLDEGAFWRETALDYSEVEKWLEESAPKATSVFANLVFRATEDTFLADDVLYVRAAGGIELTVTQEDGKRHLRRVGFAAGEGIGNDLATERSLFESQATELLRELGTRIGRDIAVTGPVVSSSPSSREP</sequence>
<feature type="short sequence motif" description="'KMSKS' region" evidence="10">
    <location>
        <begin position="277"/>
        <end position="281"/>
    </location>
</feature>
<dbReference type="Gene3D" id="1.10.10.770">
    <property type="match status" value="1"/>
</dbReference>
<dbReference type="SUPFAM" id="SSF52374">
    <property type="entry name" value="Nucleotidylyl transferase"/>
    <property type="match status" value="1"/>
</dbReference>
<evidence type="ECO:0000256" key="8">
    <source>
        <dbReference type="ARBA" id="ARBA00023146"/>
    </source>
</evidence>
<dbReference type="NCBIfam" id="TIGR00467">
    <property type="entry name" value="lysS_arch"/>
    <property type="match status" value="1"/>
</dbReference>
<dbReference type="InterPro" id="IPR020751">
    <property type="entry name" value="aa-tRNA-synth_I_codon-bd_sub2"/>
</dbReference>
<dbReference type="Proteomes" id="UP000199013">
    <property type="component" value="Unassembled WGS sequence"/>
</dbReference>
<dbReference type="HAMAP" id="MF_00177">
    <property type="entry name" value="Lys_tRNA_synth_class1"/>
    <property type="match status" value="1"/>
</dbReference>
<keyword evidence="5 10" id="KW-0547">Nucleotide-binding</keyword>
<dbReference type="EMBL" id="FLUV01002637">
    <property type="protein sequence ID" value="SBW29046.1"/>
    <property type="molecule type" value="Genomic_DNA"/>
</dbReference>
<evidence type="ECO:0000313" key="11">
    <source>
        <dbReference type="EMBL" id="SBW29046.1"/>
    </source>
</evidence>
<dbReference type="GO" id="GO:0000049">
    <property type="term" value="F:tRNA binding"/>
    <property type="evidence" value="ECO:0007669"/>
    <property type="project" value="InterPro"/>
</dbReference>
<dbReference type="Pfam" id="PF01921">
    <property type="entry name" value="tRNA-synt_1f"/>
    <property type="match status" value="1"/>
</dbReference>
<dbReference type="GO" id="GO:0005737">
    <property type="term" value="C:cytoplasm"/>
    <property type="evidence" value="ECO:0007669"/>
    <property type="project" value="UniProtKB-SubCell"/>
</dbReference>
<proteinExistence type="inferred from homology"/>
<dbReference type="AlphaFoldDB" id="A0A1C3PH09"/>
<dbReference type="InterPro" id="IPR002904">
    <property type="entry name" value="Lys-tRNA-ligase"/>
</dbReference>
<dbReference type="PANTHER" id="PTHR37940:SF1">
    <property type="entry name" value="LYSINE--TRNA LIGASE"/>
    <property type="match status" value="1"/>
</dbReference>
<dbReference type="EC" id="6.1.1.6" evidence="10"/>
<dbReference type="InterPro" id="IPR014729">
    <property type="entry name" value="Rossmann-like_a/b/a_fold"/>
</dbReference>
<comment type="caution">
    <text evidence="10">Lacks conserved residue(s) required for the propagation of feature annotation.</text>
</comment>
<accession>A0A1C3PH09</accession>
<dbReference type="InterPro" id="IPR042078">
    <property type="entry name" value="Lys-tRNA-ligase_SC_fold"/>
</dbReference>
<evidence type="ECO:0000256" key="2">
    <source>
        <dbReference type="ARBA" id="ARBA00005594"/>
    </source>
</evidence>
<dbReference type="PANTHER" id="PTHR37940">
    <property type="entry name" value="LYSINE--TRNA LIGASE"/>
    <property type="match status" value="1"/>
</dbReference>
<protein>
    <recommendedName>
        <fullName evidence="10">Lysine--tRNA ligase</fullName>
        <ecNumber evidence="10">6.1.1.6</ecNumber>
    </recommendedName>
    <alternativeName>
        <fullName evidence="10">Lysyl-tRNA synthetase</fullName>
        <shortName evidence="10">LysRS</shortName>
    </alternativeName>
</protein>
<comment type="subcellular location">
    <subcellularLocation>
        <location evidence="1 10">Cytoplasm</location>
    </subcellularLocation>
</comment>
<dbReference type="GO" id="GO:0006430">
    <property type="term" value="P:lysyl-tRNA aminoacylation"/>
    <property type="evidence" value="ECO:0007669"/>
    <property type="project" value="UniProtKB-UniRule"/>
</dbReference>
<dbReference type="Gene3D" id="1.10.10.350">
    <property type="match status" value="1"/>
</dbReference>
<name>A0A1C3PH09_9ACTN</name>
<evidence type="ECO:0000256" key="9">
    <source>
        <dbReference type="ARBA" id="ARBA00048573"/>
    </source>
</evidence>
<evidence type="ECO:0000256" key="6">
    <source>
        <dbReference type="ARBA" id="ARBA00022840"/>
    </source>
</evidence>
<keyword evidence="8 10" id="KW-0030">Aminoacyl-tRNA synthetase</keyword>
<evidence type="ECO:0000256" key="1">
    <source>
        <dbReference type="ARBA" id="ARBA00004496"/>
    </source>
</evidence>
<comment type="catalytic activity">
    <reaction evidence="9 10">
        <text>tRNA(Lys) + L-lysine + ATP = L-lysyl-tRNA(Lys) + AMP + diphosphate</text>
        <dbReference type="Rhea" id="RHEA:20792"/>
        <dbReference type="Rhea" id="RHEA-COMP:9696"/>
        <dbReference type="Rhea" id="RHEA-COMP:9697"/>
        <dbReference type="ChEBI" id="CHEBI:30616"/>
        <dbReference type="ChEBI" id="CHEBI:32551"/>
        <dbReference type="ChEBI" id="CHEBI:33019"/>
        <dbReference type="ChEBI" id="CHEBI:78442"/>
        <dbReference type="ChEBI" id="CHEBI:78529"/>
        <dbReference type="ChEBI" id="CHEBI:456215"/>
        <dbReference type="EC" id="6.1.1.6"/>
    </reaction>
</comment>
<gene>
    <name evidence="10" type="primary">lysS</name>
    <name evidence="11" type="ORF">FDG2_6368</name>
</gene>
<keyword evidence="7 10" id="KW-0648">Protein biosynthesis</keyword>
<evidence type="ECO:0000256" key="3">
    <source>
        <dbReference type="ARBA" id="ARBA00022490"/>
    </source>
</evidence>
<reference evidence="12" key="1">
    <citation type="submission" date="2016-02" db="EMBL/GenBank/DDBJ databases">
        <authorList>
            <person name="Wibberg D."/>
        </authorList>
    </citation>
    <scope>NUCLEOTIDE SEQUENCE [LARGE SCALE GENOMIC DNA]</scope>
</reference>
<organism evidence="11 12">
    <name type="scientific">Candidatus Protofrankia californiensis</name>
    <dbReference type="NCBI Taxonomy" id="1839754"/>
    <lineage>
        <taxon>Bacteria</taxon>
        <taxon>Bacillati</taxon>
        <taxon>Actinomycetota</taxon>
        <taxon>Actinomycetes</taxon>
        <taxon>Frankiales</taxon>
        <taxon>Frankiaceae</taxon>
        <taxon>Protofrankia</taxon>
    </lineage>
</organism>
<keyword evidence="6 10" id="KW-0067">ATP-binding</keyword>
<evidence type="ECO:0000256" key="5">
    <source>
        <dbReference type="ARBA" id="ARBA00022741"/>
    </source>
</evidence>